<dbReference type="Gene3D" id="3.10.100.10">
    <property type="entry name" value="Mannose-Binding Protein A, subunit A"/>
    <property type="match status" value="1"/>
</dbReference>
<sequence>MKRIMKSFVSLLLVICILSSLNITVTAENMNDQGNSSFAYDNVTLYVADCIMNGIIGKNGKSDCIPMMSLALMHKYTYKNISEALIGDDLLVFTSGFWKNLRNILSGDLVKTANWQKDLYVLIIMDYLNFSVKSDEYSDNFEKKTFEITEDIVKNVFDYANTEYLDNVDKLIKEQSLSDAIEFSNKYGFINEINQYYTLVGDIEKISDSAAEYYKNLSKAIAIKETDEKRIKFLEQMKKAGNDNEYFVDAVDEVIKVYKSSYANIAFSESKQVMVEFGVKECFSKLKDLNSDLKIIIDGLNIYSAGLDWLFNSDDVSDNNFKLMLLYTIGSYASDSVRSLRDSYEADRSEENASALIEGYMEYLEYERYATDNTYGFVSSILFDGVANKIKNIFSNKNKTTYDDFKGYLNYDESFAKNLEELVNACYKIYFNITGFDNDIFDDNDNSYDDNSENVSTKIPTDALECNGHYYYIYSDVCDTWEDAESYCESLGGYLSIIENNDENAYLYDYMKKQGYDNAYFGLTDSKNEGEWLTVNGEQPKFTNWSDGEPNNEGGNENYAMFYHKSSAYKWNDGNFGNGTNGDDKTFICEWDEKSVEKNQNNTSSERDIVLVLDTSGSMDGTPIDETKKAANKFVDTILENDANIGIVSYSDDADVKSNFTKSKNSLENVINNLNTSGSTNMEAGLRSANNMLEQSQAKKKIIVLMSDGLPNEGLEGDELVSYANELKEKGVYIYTLGFFESVDDKTAPQSLLERIANDGCHYEVSDADSLVFFFGDIADQINGQKYIYVRIACPVEVSVKYNGETLNSSDNELNTRTSFGTLTFEETNSSVSTSEYDSQNELSDEKSDKVKILRLKEGDDYDVKIEGTGRGRMDYSIGFMDENGEYTDFRKFKNIRITGSTEIDTVANVSDHTVLNVDEDGDGKYDVVYRAVANSNGEIVDYSYIWYIVISGVSVIALIIIVFVVIRKKRKFKNKIN</sequence>
<evidence type="ECO:0000256" key="2">
    <source>
        <dbReference type="SAM" id="SignalP"/>
    </source>
</evidence>
<organism evidence="5 6">
    <name type="scientific">Ruminococcus bromii</name>
    <dbReference type="NCBI Taxonomy" id="40518"/>
    <lineage>
        <taxon>Bacteria</taxon>
        <taxon>Bacillati</taxon>
        <taxon>Bacillota</taxon>
        <taxon>Clostridia</taxon>
        <taxon>Eubacteriales</taxon>
        <taxon>Oscillospiraceae</taxon>
        <taxon>Ruminococcus</taxon>
    </lineage>
</organism>
<dbReference type="Pfam" id="PF00092">
    <property type="entry name" value="VWA"/>
    <property type="match status" value="1"/>
</dbReference>
<evidence type="ECO:0000313" key="6">
    <source>
        <dbReference type="Proteomes" id="UP000233425"/>
    </source>
</evidence>
<dbReference type="InterPro" id="IPR036465">
    <property type="entry name" value="vWFA_dom_sf"/>
</dbReference>
<dbReference type="InterPro" id="IPR016186">
    <property type="entry name" value="C-type_lectin-like/link_sf"/>
</dbReference>
<dbReference type="PANTHER" id="PTHR22803">
    <property type="entry name" value="MANNOSE, PHOSPHOLIPASE, LECTIN RECEPTOR RELATED"/>
    <property type="match status" value="1"/>
</dbReference>
<dbReference type="InterPro" id="IPR050111">
    <property type="entry name" value="C-type_lectin/snaclec_domain"/>
</dbReference>
<dbReference type="CDD" id="cd00198">
    <property type="entry name" value="vWFA"/>
    <property type="match status" value="1"/>
</dbReference>
<accession>A0A2N0UTE0</accession>
<keyword evidence="1" id="KW-0812">Transmembrane</keyword>
<name>A0A2N0UTE0_9FIRM</name>
<keyword evidence="1" id="KW-1133">Transmembrane helix</keyword>
<dbReference type="AlphaFoldDB" id="A0A2N0UTE0"/>
<dbReference type="PROSITE" id="PS50234">
    <property type="entry name" value="VWFA"/>
    <property type="match status" value="1"/>
</dbReference>
<feature type="transmembrane region" description="Helical" evidence="1">
    <location>
        <begin position="945"/>
        <end position="967"/>
    </location>
</feature>
<keyword evidence="2" id="KW-0732">Signal</keyword>
<dbReference type="InterPro" id="IPR001304">
    <property type="entry name" value="C-type_lectin-like"/>
</dbReference>
<dbReference type="SMART" id="SM00034">
    <property type="entry name" value="CLECT"/>
    <property type="match status" value="1"/>
</dbReference>
<dbReference type="EMBL" id="NNSR01000048">
    <property type="protein sequence ID" value="PKD30217.1"/>
    <property type="molecule type" value="Genomic_DNA"/>
</dbReference>
<evidence type="ECO:0000256" key="1">
    <source>
        <dbReference type="SAM" id="Phobius"/>
    </source>
</evidence>
<gene>
    <name evidence="5" type="ORF">RBATCC27255_01072</name>
</gene>
<evidence type="ECO:0000313" key="5">
    <source>
        <dbReference type="EMBL" id="PKD30217.1"/>
    </source>
</evidence>
<proteinExistence type="predicted"/>
<dbReference type="CDD" id="cd00037">
    <property type="entry name" value="CLECT"/>
    <property type="match status" value="1"/>
</dbReference>
<reference evidence="5" key="1">
    <citation type="journal article" date="2018" name="Environ. Microbiol.">
        <title>Sporulation capability and amylosome conservation among diverse human colonic and rumen isolates of the keystone starch-degrader Ruminococcus bromii.</title>
        <authorList>
            <person name="Mukhopadhya I."/>
            <person name="Morais S."/>
            <person name="Laverde-Gomez J."/>
            <person name="Sheridan P.O."/>
            <person name="Walker A.W."/>
            <person name="Kelly W."/>
            <person name="Klieve A.V."/>
            <person name="Ouwerkerk D."/>
            <person name="Duncan S.H."/>
            <person name="Louis P."/>
            <person name="Koropatkin N."/>
            <person name="Cockburn D."/>
            <person name="Kibler R."/>
            <person name="Cooper P.J."/>
            <person name="Sandoval C."/>
            <person name="Crost E."/>
            <person name="Juge N."/>
            <person name="Bayer E.A."/>
            <person name="Flint H.J."/>
        </authorList>
    </citation>
    <scope>NUCLEOTIDE SEQUENCE [LARGE SCALE GENOMIC DNA]</scope>
    <source>
        <strain evidence="5">ATCC 27255</strain>
    </source>
</reference>
<dbReference type="Proteomes" id="UP000233425">
    <property type="component" value="Unassembled WGS sequence"/>
</dbReference>
<evidence type="ECO:0000259" key="3">
    <source>
        <dbReference type="PROSITE" id="PS50041"/>
    </source>
</evidence>
<dbReference type="Pfam" id="PF00059">
    <property type="entry name" value="Lectin_C"/>
    <property type="match status" value="1"/>
</dbReference>
<dbReference type="Gene3D" id="3.40.50.410">
    <property type="entry name" value="von Willebrand factor, type A domain"/>
    <property type="match status" value="1"/>
</dbReference>
<feature type="signal peptide" evidence="2">
    <location>
        <begin position="1"/>
        <end position="27"/>
    </location>
</feature>
<feature type="domain" description="VWFA" evidence="4">
    <location>
        <begin position="608"/>
        <end position="782"/>
    </location>
</feature>
<feature type="chain" id="PRO_5014715736" evidence="2">
    <location>
        <begin position="28"/>
        <end position="978"/>
    </location>
</feature>
<dbReference type="SUPFAM" id="SSF53300">
    <property type="entry name" value="vWA-like"/>
    <property type="match status" value="1"/>
</dbReference>
<keyword evidence="6" id="KW-1185">Reference proteome</keyword>
<dbReference type="RefSeq" id="WP_101029084.1">
    <property type="nucleotide sequence ID" value="NZ_CABMMZ010000048.1"/>
</dbReference>
<dbReference type="InterPro" id="IPR016187">
    <property type="entry name" value="CTDL_fold"/>
</dbReference>
<comment type="caution">
    <text evidence="5">The sequence shown here is derived from an EMBL/GenBank/DDBJ whole genome shotgun (WGS) entry which is preliminary data.</text>
</comment>
<feature type="domain" description="C-type lectin" evidence="3">
    <location>
        <begin position="466"/>
        <end position="573"/>
    </location>
</feature>
<dbReference type="InterPro" id="IPR002035">
    <property type="entry name" value="VWF_A"/>
</dbReference>
<dbReference type="SUPFAM" id="SSF56436">
    <property type="entry name" value="C-type lectin-like"/>
    <property type="match status" value="1"/>
</dbReference>
<dbReference type="PROSITE" id="PS50041">
    <property type="entry name" value="C_TYPE_LECTIN_2"/>
    <property type="match status" value="1"/>
</dbReference>
<dbReference type="SMART" id="SM00327">
    <property type="entry name" value="VWA"/>
    <property type="match status" value="1"/>
</dbReference>
<evidence type="ECO:0000259" key="4">
    <source>
        <dbReference type="PROSITE" id="PS50234"/>
    </source>
</evidence>
<protein>
    <submittedName>
        <fullName evidence="5">Cobaltochelatase subunit</fullName>
    </submittedName>
</protein>
<keyword evidence="1" id="KW-0472">Membrane</keyword>